<keyword evidence="3" id="KW-1185">Reference proteome</keyword>
<sequence length="81" mass="8768">MDWSDWLDLGLTAVMAGTAVRLYTGQVFAAWDYLLAAIVGAYAAPFALHTFVPEIEDLFVLFSGFGGALIGCLVRDMLPKP</sequence>
<comment type="caution">
    <text evidence="2">The sequence shown here is derived from an EMBL/GenBank/DDBJ whole genome shotgun (WGS) entry which is preliminary data.</text>
</comment>
<gene>
    <name evidence="2" type="ORF">QO011_001423</name>
</gene>
<evidence type="ECO:0000313" key="2">
    <source>
        <dbReference type="EMBL" id="MDQ0468423.1"/>
    </source>
</evidence>
<reference evidence="2 3" key="1">
    <citation type="submission" date="2023-07" db="EMBL/GenBank/DDBJ databases">
        <title>Genomic Encyclopedia of Type Strains, Phase IV (KMG-IV): sequencing the most valuable type-strain genomes for metagenomic binning, comparative biology and taxonomic classification.</title>
        <authorList>
            <person name="Goeker M."/>
        </authorList>
    </citation>
    <scope>NUCLEOTIDE SEQUENCE [LARGE SCALE GENOMIC DNA]</scope>
    <source>
        <strain evidence="2 3">DSM 19619</strain>
    </source>
</reference>
<name>A0ABU0J2D6_9HYPH</name>
<protein>
    <recommendedName>
        <fullName evidence="4">Glycine transporter domain-containing protein</fullName>
    </recommendedName>
</protein>
<feature type="transmembrane region" description="Helical" evidence="1">
    <location>
        <begin position="31"/>
        <end position="52"/>
    </location>
</feature>
<organism evidence="2 3">
    <name type="scientific">Labrys wisconsinensis</name>
    <dbReference type="NCBI Taxonomy" id="425677"/>
    <lineage>
        <taxon>Bacteria</taxon>
        <taxon>Pseudomonadati</taxon>
        <taxon>Pseudomonadota</taxon>
        <taxon>Alphaproteobacteria</taxon>
        <taxon>Hyphomicrobiales</taxon>
        <taxon>Xanthobacteraceae</taxon>
        <taxon>Labrys</taxon>
    </lineage>
</organism>
<evidence type="ECO:0008006" key="4">
    <source>
        <dbReference type="Google" id="ProtNLM"/>
    </source>
</evidence>
<feature type="transmembrane region" description="Helical" evidence="1">
    <location>
        <begin position="58"/>
        <end position="78"/>
    </location>
</feature>
<keyword evidence="1" id="KW-1133">Transmembrane helix</keyword>
<dbReference type="RefSeq" id="WP_307269628.1">
    <property type="nucleotide sequence ID" value="NZ_JAUSVX010000002.1"/>
</dbReference>
<dbReference type="EMBL" id="JAUSVX010000002">
    <property type="protein sequence ID" value="MDQ0468423.1"/>
    <property type="molecule type" value="Genomic_DNA"/>
</dbReference>
<dbReference type="Proteomes" id="UP001242480">
    <property type="component" value="Unassembled WGS sequence"/>
</dbReference>
<proteinExistence type="predicted"/>
<evidence type="ECO:0000313" key="3">
    <source>
        <dbReference type="Proteomes" id="UP001242480"/>
    </source>
</evidence>
<keyword evidence="1" id="KW-0472">Membrane</keyword>
<keyword evidence="1" id="KW-0812">Transmembrane</keyword>
<evidence type="ECO:0000256" key="1">
    <source>
        <dbReference type="SAM" id="Phobius"/>
    </source>
</evidence>
<accession>A0ABU0J2D6</accession>